<evidence type="ECO:0000313" key="6">
    <source>
        <dbReference type="Proteomes" id="UP000198348"/>
    </source>
</evidence>
<dbReference type="RefSeq" id="WP_089303449.1">
    <property type="nucleotide sequence ID" value="NZ_FZNW01000039.1"/>
</dbReference>
<gene>
    <name evidence="5" type="ORF">SAMN06265360_1397</name>
</gene>
<dbReference type="PANTHER" id="PTHR43884">
    <property type="entry name" value="ACYL-COA DEHYDROGENASE"/>
    <property type="match status" value="1"/>
</dbReference>
<evidence type="ECO:0000256" key="2">
    <source>
        <dbReference type="ARBA" id="ARBA00022827"/>
    </source>
</evidence>
<keyword evidence="1" id="KW-0285">Flavoprotein</keyword>
<dbReference type="Gene3D" id="1.20.140.10">
    <property type="entry name" value="Butyryl-CoA Dehydrogenase, subunit A, domain 3"/>
    <property type="match status" value="1"/>
</dbReference>
<evidence type="ECO:0000259" key="4">
    <source>
        <dbReference type="Pfam" id="PF00441"/>
    </source>
</evidence>
<evidence type="ECO:0000256" key="3">
    <source>
        <dbReference type="ARBA" id="ARBA00023002"/>
    </source>
</evidence>
<sequence length="329" mass="35582">MDNEDKALLIDSLDGIVRDQRDRLDEALTEFGWRDLLAEAQEEAVSILLRLTGKHLAPLQNLDAVALNAAGMVDDATAVVYPPLGSPAPTSLIRRETASPTAVVRGVVFARSEPPARIMVPANTGNRVVFAALPWDGPWPDTGGGIDPSAGLAPLEASMPADALRITEGNGGTDQWHRLRAAVHRGLADHLVGVGSRMLELATNHVMSRTQFGRSLASFQAVKHRLADVRLWQEGARLAAEAAWEEDTDSARTAAAILAKSTANRFTRLAREHCQQVLGGMGFTWEHDFHRFVRRALLVEPLLGATSELHEMLGNSLRAEDGAPRLAAL</sequence>
<dbReference type="SUPFAM" id="SSF47203">
    <property type="entry name" value="Acyl-CoA dehydrogenase C-terminal domain-like"/>
    <property type="match status" value="1"/>
</dbReference>
<reference evidence="5 6" key="1">
    <citation type="submission" date="2017-06" db="EMBL/GenBank/DDBJ databases">
        <authorList>
            <person name="Kim H.J."/>
            <person name="Triplett B.A."/>
        </authorList>
    </citation>
    <scope>NUCLEOTIDE SEQUENCE [LARGE SCALE GENOMIC DNA]</scope>
    <source>
        <strain evidence="5 6">DSM 45207</strain>
    </source>
</reference>
<protein>
    <submittedName>
        <fullName evidence="5">Acyl-CoA dehydrogenase, C-terminal domain</fullName>
    </submittedName>
</protein>
<proteinExistence type="predicted"/>
<dbReference type="EMBL" id="FZNW01000039">
    <property type="protein sequence ID" value="SNR94297.1"/>
    <property type="molecule type" value="Genomic_DNA"/>
</dbReference>
<dbReference type="PANTHER" id="PTHR43884:SF20">
    <property type="entry name" value="ACYL-COA DEHYDROGENASE FADE28"/>
    <property type="match status" value="1"/>
</dbReference>
<organism evidence="5 6">
    <name type="scientific">Haloechinothrix alba</name>
    <dbReference type="NCBI Taxonomy" id="664784"/>
    <lineage>
        <taxon>Bacteria</taxon>
        <taxon>Bacillati</taxon>
        <taxon>Actinomycetota</taxon>
        <taxon>Actinomycetes</taxon>
        <taxon>Pseudonocardiales</taxon>
        <taxon>Pseudonocardiaceae</taxon>
        <taxon>Haloechinothrix</taxon>
    </lineage>
</organism>
<keyword evidence="2" id="KW-0274">FAD</keyword>
<dbReference type="InterPro" id="IPR009075">
    <property type="entry name" value="AcylCo_DH/oxidase_C"/>
</dbReference>
<name>A0A239AF61_9PSEU</name>
<keyword evidence="6" id="KW-1185">Reference proteome</keyword>
<feature type="domain" description="Acyl-CoA dehydrogenase/oxidase C-terminal" evidence="4">
    <location>
        <begin position="192"/>
        <end position="306"/>
    </location>
</feature>
<dbReference type="GO" id="GO:0003995">
    <property type="term" value="F:acyl-CoA dehydrogenase activity"/>
    <property type="evidence" value="ECO:0007669"/>
    <property type="project" value="TreeGrafter"/>
</dbReference>
<dbReference type="AlphaFoldDB" id="A0A239AF61"/>
<dbReference type="Proteomes" id="UP000198348">
    <property type="component" value="Unassembled WGS sequence"/>
</dbReference>
<dbReference type="InterPro" id="IPR036250">
    <property type="entry name" value="AcylCo_DH-like_C"/>
</dbReference>
<accession>A0A239AF61</accession>
<dbReference type="Pfam" id="PF00441">
    <property type="entry name" value="Acyl-CoA_dh_1"/>
    <property type="match status" value="1"/>
</dbReference>
<evidence type="ECO:0000313" key="5">
    <source>
        <dbReference type="EMBL" id="SNR94297.1"/>
    </source>
</evidence>
<dbReference type="OrthoDB" id="8677713at2"/>
<evidence type="ECO:0000256" key="1">
    <source>
        <dbReference type="ARBA" id="ARBA00022630"/>
    </source>
</evidence>
<keyword evidence="3" id="KW-0560">Oxidoreductase</keyword>